<dbReference type="EMBL" id="JAWDGP010007236">
    <property type="protein sequence ID" value="KAK3727652.1"/>
    <property type="molecule type" value="Genomic_DNA"/>
</dbReference>
<gene>
    <name evidence="1" type="ORF">RRG08_032611</name>
</gene>
<name>A0AAE1CPY8_9GAST</name>
<proteinExistence type="predicted"/>
<comment type="caution">
    <text evidence="1">The sequence shown here is derived from an EMBL/GenBank/DDBJ whole genome shotgun (WGS) entry which is preliminary data.</text>
</comment>
<evidence type="ECO:0000313" key="2">
    <source>
        <dbReference type="Proteomes" id="UP001283361"/>
    </source>
</evidence>
<reference evidence="1" key="1">
    <citation type="journal article" date="2023" name="G3 (Bethesda)">
        <title>A reference genome for the long-term kleptoplast-retaining sea slug Elysia crispata morphotype clarki.</title>
        <authorList>
            <person name="Eastman K.E."/>
            <person name="Pendleton A.L."/>
            <person name="Shaikh M.A."/>
            <person name="Suttiyut T."/>
            <person name="Ogas R."/>
            <person name="Tomko P."/>
            <person name="Gavelis G."/>
            <person name="Widhalm J.R."/>
            <person name="Wisecaver J.H."/>
        </authorList>
    </citation>
    <scope>NUCLEOTIDE SEQUENCE</scope>
    <source>
        <strain evidence="1">ECLA1</strain>
    </source>
</reference>
<evidence type="ECO:0000313" key="1">
    <source>
        <dbReference type="EMBL" id="KAK3727652.1"/>
    </source>
</evidence>
<dbReference type="Proteomes" id="UP001283361">
    <property type="component" value="Unassembled WGS sequence"/>
</dbReference>
<protein>
    <submittedName>
        <fullName evidence="1">Uncharacterized protein</fullName>
    </submittedName>
</protein>
<dbReference type="AlphaFoldDB" id="A0AAE1CPY8"/>
<organism evidence="1 2">
    <name type="scientific">Elysia crispata</name>
    <name type="common">lettuce slug</name>
    <dbReference type="NCBI Taxonomy" id="231223"/>
    <lineage>
        <taxon>Eukaryota</taxon>
        <taxon>Metazoa</taxon>
        <taxon>Spiralia</taxon>
        <taxon>Lophotrochozoa</taxon>
        <taxon>Mollusca</taxon>
        <taxon>Gastropoda</taxon>
        <taxon>Heterobranchia</taxon>
        <taxon>Euthyneura</taxon>
        <taxon>Panpulmonata</taxon>
        <taxon>Sacoglossa</taxon>
        <taxon>Placobranchoidea</taxon>
        <taxon>Plakobranchidae</taxon>
        <taxon>Elysia</taxon>
    </lineage>
</organism>
<sequence>MGHMFLIVIDAHSKWAEAVPTDSSTSSKTIDILLTIFASSYWLIGTPSITLQENLQPGCSLAGAHASASIVSGHHCLRKSHKAKATKSDTILKLEPVFSTQEIMFSPATTGLQTDGPMAPLQLEMVHCPTVSRPHQASFGGDTLIRSCTPNQEQLTLISFSPFLSRRTLLAANLQSRILLLFHHQLLLWLRRAPVPLI</sequence>
<accession>A0AAE1CPY8</accession>
<keyword evidence="2" id="KW-1185">Reference proteome</keyword>